<gene>
    <name evidence="3" type="ORF">GBAR_LOCUS12974</name>
</gene>
<evidence type="ECO:0000256" key="2">
    <source>
        <dbReference type="SAM" id="SignalP"/>
    </source>
</evidence>
<sequence>MKKDKGTLWLFLVTCEVVIAASSASLLERNCSTSITLSESGNCTHVDGDNIAGDCKQLSDHLQKYNDGLVAANDCLEVKLSPGNYTLDSISATDITYSLVLEAVETEATVSCLPADEMLILNNPLWFQRLSSYSSSSSASTTEELFVQMKGVKFQNCPRPLRFDTMDYVGISNCIFTGFTASAVDIFNCQTVQVEDTVFFKNSAMLQKEQYHANSGGLGIAYHTNATAYFNTSLPPSVTVTDCEFTHNRVSLPEASSQQQINQALNNHIYFGRGGGFGVFLDEHFVNIVVMIERCRFESNYAESFGGGLYINIDGVSTSHNFTVTDSNFTSNMADEGGFGGGIQAGFLIRNARHGPSQLEFSRCRFVGNTAWFGGGLSGVIGVQVFSQGSGNSITLRESYFERNTAINVGSGVMFASLLYVQNRLSSNYYQVSDNMFFNNSSPGGTFAVGFIPQNFTGHNQFLNNTGAGLRSVGAQIAVYGTISFIGNNAESHEGGALYLSAFGQVKLYRGSHIDFLENLGRYQSIIVIHTIDSSCIRLGSAIVVDVQRTSRVFSQLIFNTQCFLIFEDTTVAPDSWDQVTMRFSGNRAAVAPVVYTSHLDLCSWFSVSNVSNHIASTFSTTDFTQWPVFNYSAGSNNATSHINGTSPEFYFQTQALRVASESSTTTGNEGAFPGKKIRLSLKGLDQFNLSTYIIARISDRRAKVNQGAFSQTTDNEISFTSNDDEGEPVVFEPSLVPVLPNNPSVEVVYHTPVSSQWTTQNITAIVDTPYNVIDSKQFSFGLDVASCLPGYELQARDDGLLTCGCQDFTFSLLDCDETRNIIYLRNGLWAAPNEDSQLLVHVCPTPFCQCSDENNITCDSLYYHDDANTDKQCHILREGTLCGRCVNESSVGVLRFNCRHCGSNAYWALGFLVIGDTLICAVILIALVKLRFTFPDSMKGFLFYIQTVYYTTEYFPASFWPIRQYMLYLGSALGLYFPWDVCLASGTTALASFPPRFVPPVIALLVTISAVITVFYCFEKRAQKRIWRGVWAFILLLYAPLVYTCVSLLHCPSIPPAEGGEPTPRWFLDGEVVCFKDGGHATLATLAIIILILLGLLPLTIILFFFVVSHSPAIKEKYSIIDRLSKAVKAGYTERTRWWGAWDLLRRLILIAVVVGTPGRSVSALYVVVPALGLHLYWWPYQRWWQNLLETVILANYCLLHLLASTQAILDDLSSYSGTAIPESRGGGLVKGDRLAALLSFWYYWPLVLAATTATTLSIRSLVIYLRKSRQKKRFKTHTSVYDGWKWLLQQVQRQKD</sequence>
<dbReference type="InterPro" id="IPR011050">
    <property type="entry name" value="Pectin_lyase_fold/virulence"/>
</dbReference>
<reference evidence="3" key="1">
    <citation type="submission" date="2023-03" db="EMBL/GenBank/DDBJ databases">
        <authorList>
            <person name="Steffen K."/>
            <person name="Cardenas P."/>
        </authorList>
    </citation>
    <scope>NUCLEOTIDE SEQUENCE</scope>
</reference>
<feature type="transmembrane region" description="Helical" evidence="1">
    <location>
        <begin position="1244"/>
        <end position="1267"/>
    </location>
</feature>
<keyword evidence="1" id="KW-0472">Membrane</keyword>
<feature type="transmembrane region" description="Helical" evidence="1">
    <location>
        <begin position="998"/>
        <end position="1019"/>
    </location>
</feature>
<comment type="caution">
    <text evidence="3">The sequence shown here is derived from an EMBL/GenBank/DDBJ whole genome shotgun (WGS) entry which is preliminary data.</text>
</comment>
<keyword evidence="4" id="KW-1185">Reference proteome</keyword>
<feature type="transmembrane region" description="Helical" evidence="1">
    <location>
        <begin position="1031"/>
        <end position="1050"/>
    </location>
</feature>
<dbReference type="Proteomes" id="UP001174909">
    <property type="component" value="Unassembled WGS sequence"/>
</dbReference>
<feature type="transmembrane region" description="Helical" evidence="1">
    <location>
        <begin position="1087"/>
        <end position="1109"/>
    </location>
</feature>
<evidence type="ECO:0000313" key="3">
    <source>
        <dbReference type="EMBL" id="CAI8022046.1"/>
    </source>
</evidence>
<protein>
    <recommendedName>
        <fullName evidence="5">Right handed beta helix domain-containing protein</fullName>
    </recommendedName>
</protein>
<feature type="signal peptide" evidence="2">
    <location>
        <begin position="1"/>
        <end position="20"/>
    </location>
</feature>
<proteinExistence type="predicted"/>
<name>A0AA35WM87_GEOBA</name>
<dbReference type="EMBL" id="CASHTH010001932">
    <property type="protein sequence ID" value="CAI8022046.1"/>
    <property type="molecule type" value="Genomic_DNA"/>
</dbReference>
<keyword evidence="1" id="KW-0812">Transmembrane</keyword>
<keyword evidence="1" id="KW-1133">Transmembrane helix</keyword>
<evidence type="ECO:0008006" key="5">
    <source>
        <dbReference type="Google" id="ProtNLM"/>
    </source>
</evidence>
<feature type="chain" id="PRO_5041432636" description="Right handed beta helix domain-containing protein" evidence="2">
    <location>
        <begin position="21"/>
        <end position="1298"/>
    </location>
</feature>
<organism evidence="3 4">
    <name type="scientific">Geodia barretti</name>
    <name type="common">Barrett's horny sponge</name>
    <dbReference type="NCBI Taxonomy" id="519541"/>
    <lineage>
        <taxon>Eukaryota</taxon>
        <taxon>Metazoa</taxon>
        <taxon>Porifera</taxon>
        <taxon>Demospongiae</taxon>
        <taxon>Heteroscleromorpha</taxon>
        <taxon>Tetractinellida</taxon>
        <taxon>Astrophorina</taxon>
        <taxon>Geodiidae</taxon>
        <taxon>Geodia</taxon>
    </lineage>
</organism>
<keyword evidence="2" id="KW-0732">Signal</keyword>
<feature type="transmembrane region" description="Helical" evidence="1">
    <location>
        <begin position="906"/>
        <end position="929"/>
    </location>
</feature>
<dbReference type="SUPFAM" id="SSF51126">
    <property type="entry name" value="Pectin lyase-like"/>
    <property type="match status" value="1"/>
</dbReference>
<evidence type="ECO:0000313" key="4">
    <source>
        <dbReference type="Proteomes" id="UP001174909"/>
    </source>
</evidence>
<accession>A0AA35WM87</accession>
<evidence type="ECO:0000256" key="1">
    <source>
        <dbReference type="SAM" id="Phobius"/>
    </source>
</evidence>